<dbReference type="EMBL" id="LN890280">
    <property type="protein sequence ID" value="CUR51823.1"/>
    <property type="molecule type" value="Genomic_DNA"/>
</dbReference>
<organism evidence="1 2">
    <name type="scientific">Nitrosotalea devaniterrae</name>
    <dbReference type="NCBI Taxonomy" id="1078905"/>
    <lineage>
        <taxon>Archaea</taxon>
        <taxon>Nitrososphaerota</taxon>
        <taxon>Nitrososphaeria</taxon>
        <taxon>Nitrosotaleales</taxon>
        <taxon>Nitrosotaleaceae</taxon>
        <taxon>Nitrosotalea</taxon>
    </lineage>
</organism>
<dbReference type="Proteomes" id="UP000196239">
    <property type="component" value="Chromosome 1"/>
</dbReference>
<reference evidence="2" key="1">
    <citation type="submission" date="2015-10" db="EMBL/GenBank/DDBJ databases">
        <authorList>
            <person name="Lehtovirta-Morley L.E."/>
            <person name="Vieille C."/>
        </authorList>
    </citation>
    <scope>NUCLEOTIDE SEQUENCE [LARGE SCALE GENOMIC DNA]</scope>
</reference>
<evidence type="ECO:0000313" key="2">
    <source>
        <dbReference type="Proteomes" id="UP000196239"/>
    </source>
</evidence>
<dbReference type="AlphaFoldDB" id="A0A128A388"/>
<evidence type="ECO:0000313" key="1">
    <source>
        <dbReference type="EMBL" id="CUR51823.1"/>
    </source>
</evidence>
<gene>
    <name evidence="1" type="ORF">NDEV_1058</name>
</gene>
<protein>
    <submittedName>
        <fullName evidence="1">Uncharacterized protein</fullName>
    </submittedName>
</protein>
<proteinExistence type="predicted"/>
<dbReference type="KEGG" id="ndv:NDEV_1058"/>
<keyword evidence="2" id="KW-1185">Reference proteome</keyword>
<name>A0A128A388_9ARCH</name>
<sequence length="84" mass="9416">MVELSSEDKLVLLQHAISKYEDENTLLEKLKAVLPQKDIDRGIATLIATQRVRRIGPDALQNNISHVGELPEILPHIKPIIDSL</sequence>
<accession>A0A128A388</accession>